<name>A0A8D5UD64_9BACL</name>
<dbReference type="Proteomes" id="UP000677436">
    <property type="component" value="Chromosome"/>
</dbReference>
<dbReference type="SUPFAM" id="SSF55729">
    <property type="entry name" value="Acyl-CoA N-acyltransferases (Nat)"/>
    <property type="match status" value="1"/>
</dbReference>
<keyword evidence="3" id="KW-1185">Reference proteome</keyword>
<evidence type="ECO:0000259" key="1">
    <source>
        <dbReference type="PROSITE" id="PS51186"/>
    </source>
</evidence>
<dbReference type="PROSITE" id="PS51186">
    <property type="entry name" value="GNAT"/>
    <property type="match status" value="1"/>
</dbReference>
<dbReference type="GO" id="GO:0016747">
    <property type="term" value="F:acyltransferase activity, transferring groups other than amino-acyl groups"/>
    <property type="evidence" value="ECO:0007669"/>
    <property type="project" value="InterPro"/>
</dbReference>
<dbReference type="PANTHER" id="PTHR43072">
    <property type="entry name" value="N-ACETYLTRANSFERASE"/>
    <property type="match status" value="1"/>
</dbReference>
<dbReference type="RefSeq" id="WP_212774233.1">
    <property type="nucleotide sequence ID" value="NZ_AP024601.1"/>
</dbReference>
<dbReference type="CDD" id="cd04301">
    <property type="entry name" value="NAT_SF"/>
    <property type="match status" value="1"/>
</dbReference>
<dbReference type="InterPro" id="IPR016181">
    <property type="entry name" value="Acyl_CoA_acyltransferase"/>
</dbReference>
<reference evidence="2" key="2">
    <citation type="journal article" date="2021" name="Microbiol. Resour. Announc.">
        <title>Complete Genome Sequence of Polycladomyces abyssicola JIR-001T, Isolated from Hemipelagic Sediment in Deep Seawater.</title>
        <authorList>
            <person name="Tsubouchi T."/>
            <person name="Kaneko Y."/>
        </authorList>
    </citation>
    <scope>NUCLEOTIDE SEQUENCE</scope>
    <source>
        <strain evidence="2">JIR-001</strain>
    </source>
</reference>
<dbReference type="KEGG" id="pabs:JIR001_07130"/>
<evidence type="ECO:0000313" key="2">
    <source>
        <dbReference type="EMBL" id="BCU80930.1"/>
    </source>
</evidence>
<dbReference type="EMBL" id="AP024601">
    <property type="protein sequence ID" value="BCU80930.1"/>
    <property type="molecule type" value="Genomic_DNA"/>
</dbReference>
<sequence length="192" mass="22129">MAMKTETVGKKVERPFRERRLYCTKDGQWVTLRPARESDAAEITKRMARVVKEGVYLEEDPDTMPSGVENQKEIRDIQKDGGMYTVAEVNGKIAGVAILKRGSMEMSRHTAKFRTWLAPGFRGMGLGKKLMEYTIAWAKAHGLEKINLDVFSNNQRAIKLYKKYGFRKEGHLHKQYVLKGEYVDEIYMSLFI</sequence>
<protein>
    <submittedName>
        <fullName evidence="2">N-acetyltransferase</fullName>
    </submittedName>
</protein>
<evidence type="ECO:0000313" key="3">
    <source>
        <dbReference type="Proteomes" id="UP000677436"/>
    </source>
</evidence>
<dbReference type="AlphaFoldDB" id="A0A8D5UD64"/>
<dbReference type="InterPro" id="IPR000182">
    <property type="entry name" value="GNAT_dom"/>
</dbReference>
<reference evidence="2" key="1">
    <citation type="journal article" date="2013" name="Int. J. Syst. Evol. Microbiol.">
        <title>Polycladomyces abyssicola gen. nov., sp. nov., a thermophilic filamentous bacterium isolated from hemipelagic sediment.</title>
        <authorList>
            <person name="Tsubouchi T."/>
            <person name="Shimane Y."/>
            <person name="Mori K."/>
            <person name="Usui K."/>
            <person name="Hiraki T."/>
            <person name="Tame A."/>
            <person name="Uematsu K."/>
            <person name="Maruyama T."/>
            <person name="Hatada Y."/>
        </authorList>
    </citation>
    <scope>NUCLEOTIDE SEQUENCE</scope>
    <source>
        <strain evidence="2">JIR-001</strain>
    </source>
</reference>
<organism evidence="2 3">
    <name type="scientific">Polycladomyces abyssicola</name>
    <dbReference type="NCBI Taxonomy" id="1125966"/>
    <lineage>
        <taxon>Bacteria</taxon>
        <taxon>Bacillati</taxon>
        <taxon>Bacillota</taxon>
        <taxon>Bacilli</taxon>
        <taxon>Bacillales</taxon>
        <taxon>Thermoactinomycetaceae</taxon>
        <taxon>Polycladomyces</taxon>
    </lineage>
</organism>
<dbReference type="Pfam" id="PF00583">
    <property type="entry name" value="Acetyltransf_1"/>
    <property type="match status" value="1"/>
</dbReference>
<dbReference type="Gene3D" id="3.40.630.30">
    <property type="match status" value="1"/>
</dbReference>
<proteinExistence type="predicted"/>
<gene>
    <name evidence="2" type="ORF">JIR001_07130</name>
</gene>
<accession>A0A8D5UD64</accession>
<feature type="domain" description="N-acetyltransferase" evidence="1">
    <location>
        <begin position="30"/>
        <end position="192"/>
    </location>
</feature>